<reference evidence="8" key="1">
    <citation type="submission" date="2019-10" db="EMBL/GenBank/DDBJ databases">
        <title>Streptomyces sp. nov., a novel actinobacterium isolated from alkaline environment.</title>
        <authorList>
            <person name="Golinska P."/>
        </authorList>
    </citation>
    <scope>NUCLEOTIDE SEQUENCE [LARGE SCALE GENOMIC DNA]</scope>
    <source>
        <strain evidence="8">DSM 42108</strain>
    </source>
</reference>
<dbReference type="InterPro" id="IPR028098">
    <property type="entry name" value="Glyco_trans_4-like_N"/>
</dbReference>
<feature type="domain" description="Glycosyltransferase subfamily 4-like N-terminal" evidence="6">
    <location>
        <begin position="38"/>
        <end position="197"/>
    </location>
</feature>
<feature type="compositionally biased region" description="Basic and acidic residues" evidence="4">
    <location>
        <begin position="412"/>
        <end position="435"/>
    </location>
</feature>
<dbReference type="InterPro" id="IPR001296">
    <property type="entry name" value="Glyco_trans_1"/>
</dbReference>
<dbReference type="GO" id="GO:0016757">
    <property type="term" value="F:glycosyltransferase activity"/>
    <property type="evidence" value="ECO:0007669"/>
    <property type="project" value="UniProtKB-KW"/>
</dbReference>
<evidence type="ECO:0000313" key="7">
    <source>
        <dbReference type="EMBL" id="MBB0230425.1"/>
    </source>
</evidence>
<organism evidence="7 8">
    <name type="scientific">Streptomyces calidiresistens</name>
    <dbReference type="NCBI Taxonomy" id="1485586"/>
    <lineage>
        <taxon>Bacteria</taxon>
        <taxon>Bacillati</taxon>
        <taxon>Actinomycetota</taxon>
        <taxon>Actinomycetes</taxon>
        <taxon>Kitasatosporales</taxon>
        <taxon>Streptomycetaceae</taxon>
        <taxon>Streptomyces</taxon>
    </lineage>
</organism>
<evidence type="ECO:0000259" key="6">
    <source>
        <dbReference type="Pfam" id="PF13439"/>
    </source>
</evidence>
<evidence type="ECO:0000256" key="2">
    <source>
        <dbReference type="ARBA" id="ARBA00022676"/>
    </source>
</evidence>
<evidence type="ECO:0000256" key="3">
    <source>
        <dbReference type="ARBA" id="ARBA00022679"/>
    </source>
</evidence>
<name>A0A7W3T3T1_9ACTN</name>
<evidence type="ECO:0000256" key="1">
    <source>
        <dbReference type="ARBA" id="ARBA00021292"/>
    </source>
</evidence>
<feature type="domain" description="Glycosyl transferase family 1" evidence="5">
    <location>
        <begin position="205"/>
        <end position="367"/>
    </location>
</feature>
<dbReference type="PANTHER" id="PTHR12526">
    <property type="entry name" value="GLYCOSYLTRANSFERASE"/>
    <property type="match status" value="1"/>
</dbReference>
<proteinExistence type="predicted"/>
<dbReference type="Gene3D" id="3.40.50.2000">
    <property type="entry name" value="Glycogen Phosphorylase B"/>
    <property type="match status" value="2"/>
</dbReference>
<sequence length="435" mass="45291">MSGAPDVRSRTRAPSPYPAAGGTGDGVRVLHVITGLDVGGAERQLRELVRLLPPGQEVATLTPPGPVARELIADGVPVHHVAMTGNRDARALPHLVRLIRAGGYEVVHTHLYRACLYGRIAARAAGVRAVVATEHSLGERGLEERPLGPGVRALYLAGERLGTVTLAVSGAVADRLVRWGVPRGRIAVVPNGVDAARLRPDPGTRRRLRARWGVPDGTPLVAGLGRLVPGKRFGTLVQALALTTADPGPSGSGRGNAPMLVLAGEGPERDRLRRSAADLGVADRVLLPGTLPAAEVLAAADVLVSPSPAETFGLAVIEAVAAGLPVLYADCPAITELPPGAVPGARRVASRAPELARALREVLADGPPARLPVPGALRPGGRYDPAGVARRHLDLYRVLATGAPARRTPARGRGEAGRAGDRAVERVRPGRRERT</sequence>
<evidence type="ECO:0000256" key="4">
    <source>
        <dbReference type="SAM" id="MobiDB-lite"/>
    </source>
</evidence>
<evidence type="ECO:0000259" key="5">
    <source>
        <dbReference type="Pfam" id="PF00534"/>
    </source>
</evidence>
<comment type="caution">
    <text evidence="7">The sequence shown here is derived from an EMBL/GenBank/DDBJ whole genome shotgun (WGS) entry which is preliminary data.</text>
</comment>
<gene>
    <name evidence="7" type="ORF">FOE67_13115</name>
</gene>
<dbReference type="Pfam" id="PF13439">
    <property type="entry name" value="Glyco_transf_4"/>
    <property type="match status" value="1"/>
</dbReference>
<dbReference type="AlphaFoldDB" id="A0A7W3T3T1"/>
<keyword evidence="3 7" id="KW-0808">Transferase</keyword>
<evidence type="ECO:0000313" key="8">
    <source>
        <dbReference type="Proteomes" id="UP000530234"/>
    </source>
</evidence>
<dbReference type="Proteomes" id="UP000530234">
    <property type="component" value="Unassembled WGS sequence"/>
</dbReference>
<keyword evidence="2" id="KW-0328">Glycosyltransferase</keyword>
<dbReference type="EMBL" id="VKHS01000279">
    <property type="protein sequence ID" value="MBB0230425.1"/>
    <property type="molecule type" value="Genomic_DNA"/>
</dbReference>
<accession>A0A7W3T3T1</accession>
<dbReference type="SUPFAM" id="SSF53756">
    <property type="entry name" value="UDP-Glycosyltransferase/glycogen phosphorylase"/>
    <property type="match status" value="1"/>
</dbReference>
<dbReference type="PANTHER" id="PTHR12526:SF635">
    <property type="entry name" value="GLYCOSYL TRANSFERASE GROUP 1"/>
    <property type="match status" value="1"/>
</dbReference>
<feature type="region of interest" description="Disordered" evidence="4">
    <location>
        <begin position="404"/>
        <end position="435"/>
    </location>
</feature>
<keyword evidence="8" id="KW-1185">Reference proteome</keyword>
<dbReference type="Pfam" id="PF00534">
    <property type="entry name" value="Glycos_transf_1"/>
    <property type="match status" value="1"/>
</dbReference>
<protein>
    <recommendedName>
        <fullName evidence="1">D-inositol 3-phosphate glycosyltransferase</fullName>
    </recommendedName>
</protein>
<feature type="region of interest" description="Disordered" evidence="4">
    <location>
        <begin position="1"/>
        <end position="22"/>
    </location>
</feature>